<accession>A0ACB9RWP4</accession>
<evidence type="ECO:0000313" key="1">
    <source>
        <dbReference type="EMBL" id="KAI4382236.1"/>
    </source>
</evidence>
<keyword evidence="2" id="KW-1185">Reference proteome</keyword>
<organism evidence="1 2">
    <name type="scientific">Melastoma candidum</name>
    <dbReference type="NCBI Taxonomy" id="119954"/>
    <lineage>
        <taxon>Eukaryota</taxon>
        <taxon>Viridiplantae</taxon>
        <taxon>Streptophyta</taxon>
        <taxon>Embryophyta</taxon>
        <taxon>Tracheophyta</taxon>
        <taxon>Spermatophyta</taxon>
        <taxon>Magnoliopsida</taxon>
        <taxon>eudicotyledons</taxon>
        <taxon>Gunneridae</taxon>
        <taxon>Pentapetalae</taxon>
        <taxon>rosids</taxon>
        <taxon>malvids</taxon>
        <taxon>Myrtales</taxon>
        <taxon>Melastomataceae</taxon>
        <taxon>Melastomatoideae</taxon>
        <taxon>Melastomateae</taxon>
        <taxon>Melastoma</taxon>
    </lineage>
</organism>
<dbReference type="Proteomes" id="UP001057402">
    <property type="component" value="Chromosome 3"/>
</dbReference>
<protein>
    <submittedName>
        <fullName evidence="1">Uncharacterized protein</fullName>
    </submittedName>
</protein>
<gene>
    <name evidence="1" type="ORF">MLD38_008224</name>
</gene>
<dbReference type="EMBL" id="CM042882">
    <property type="protein sequence ID" value="KAI4382236.1"/>
    <property type="molecule type" value="Genomic_DNA"/>
</dbReference>
<proteinExistence type="predicted"/>
<sequence>MNPTTTSTSTSPSLVAALHPDILLTHILSRLDGPTLASAASSSSLLHSLSDDDDHGLWKSISASTWPSVSHPLTSRVISTFPSGHRSFFSDAYPLLDHSPNTNTPSSSSLRTSCKSTSSLISAVDISYMGKLIVSRVQEMETVSGWFMSSPFRVDLLGQNESVPTPICTASPEKTGDGLDGWLTHLKQNLTLSWILIDPMTKRAASVTSRRPVSVQRHWLTGEVQARYTAVIPGGGAEGTEREVVCIVAAVTCWPSEGKEGAPVEVREVSLQVEDMEGKVVMGEGGLGAITGAMSEGRKRSKGEEGEEVKRRYEEYEVMKRKWREGKQRRERLLDLACMSIGVTLFIAFCSFLLFFR</sequence>
<comment type="caution">
    <text evidence="1">The sequence shown here is derived from an EMBL/GenBank/DDBJ whole genome shotgun (WGS) entry which is preliminary data.</text>
</comment>
<evidence type="ECO:0000313" key="2">
    <source>
        <dbReference type="Proteomes" id="UP001057402"/>
    </source>
</evidence>
<reference evidence="2" key="1">
    <citation type="journal article" date="2023" name="Front. Plant Sci.">
        <title>Chromosomal-level genome assembly of Melastoma candidum provides insights into trichome evolution.</title>
        <authorList>
            <person name="Zhong Y."/>
            <person name="Wu W."/>
            <person name="Sun C."/>
            <person name="Zou P."/>
            <person name="Liu Y."/>
            <person name="Dai S."/>
            <person name="Zhou R."/>
        </authorList>
    </citation>
    <scope>NUCLEOTIDE SEQUENCE [LARGE SCALE GENOMIC DNA]</scope>
</reference>
<name>A0ACB9RWP4_9MYRT</name>